<evidence type="ECO:0000313" key="7">
    <source>
        <dbReference type="EMBL" id="KAF9983867.1"/>
    </source>
</evidence>
<dbReference type="InterPro" id="IPR004841">
    <property type="entry name" value="AA-permease/SLC12A_dom"/>
</dbReference>
<comment type="subcellular location">
    <subcellularLocation>
        <location evidence="1">Membrane</location>
        <topology evidence="1">Multi-pass membrane protein</topology>
    </subcellularLocation>
</comment>
<accession>A0A9P6SNH8</accession>
<dbReference type="Proteomes" id="UP000749646">
    <property type="component" value="Unassembled WGS sequence"/>
</dbReference>
<feature type="domain" description="Amino acid permease/ SLC12A" evidence="6">
    <location>
        <begin position="20"/>
        <end position="170"/>
    </location>
</feature>
<dbReference type="OrthoDB" id="2020542at2759"/>
<keyword evidence="2 5" id="KW-0812">Transmembrane</keyword>
<evidence type="ECO:0000256" key="2">
    <source>
        <dbReference type="ARBA" id="ARBA00022692"/>
    </source>
</evidence>
<gene>
    <name evidence="7" type="ORF">BGZ65_001337</name>
</gene>
<dbReference type="PANTHER" id="PTHR11827">
    <property type="entry name" value="SOLUTE CARRIER FAMILY 12, CATION COTRANSPORTERS"/>
    <property type="match status" value="1"/>
</dbReference>
<dbReference type="GO" id="GO:0015379">
    <property type="term" value="F:potassium:chloride symporter activity"/>
    <property type="evidence" value="ECO:0007669"/>
    <property type="project" value="TreeGrafter"/>
</dbReference>
<sequence length="181" mass="19620">MANFGQTSGTMYRVLPESRLWQFGYGTMLLLVCTLVCLVGAKLFARTSLVLAVVILFSTLSIFVSFMFMAPFSIPERNIVYTGFSWETLQENMWPMFTSTTGPDGAIQSFQTVFGVLFPACIGILAGASMSGDLEDPSGSIPKGTLWAVGSTFCAYTCIVVLMGGSISRSTMYTDLSVLQD</sequence>
<dbReference type="GO" id="GO:0005774">
    <property type="term" value="C:vacuolar membrane"/>
    <property type="evidence" value="ECO:0007669"/>
    <property type="project" value="TreeGrafter"/>
</dbReference>
<feature type="transmembrane region" description="Helical" evidence="5">
    <location>
        <begin position="48"/>
        <end position="70"/>
    </location>
</feature>
<dbReference type="Gene3D" id="1.20.1740.10">
    <property type="entry name" value="Amino acid/polyamine transporter I"/>
    <property type="match status" value="1"/>
</dbReference>
<dbReference type="EMBL" id="JAAAHW010003437">
    <property type="protein sequence ID" value="KAF9983867.1"/>
    <property type="molecule type" value="Genomic_DNA"/>
</dbReference>
<dbReference type="GO" id="GO:0055075">
    <property type="term" value="P:potassium ion homeostasis"/>
    <property type="evidence" value="ECO:0007669"/>
    <property type="project" value="TreeGrafter"/>
</dbReference>
<proteinExistence type="predicted"/>
<keyword evidence="3 5" id="KW-1133">Transmembrane helix</keyword>
<evidence type="ECO:0000256" key="3">
    <source>
        <dbReference type="ARBA" id="ARBA00022989"/>
    </source>
</evidence>
<organism evidence="7 8">
    <name type="scientific">Modicella reniformis</name>
    <dbReference type="NCBI Taxonomy" id="1440133"/>
    <lineage>
        <taxon>Eukaryota</taxon>
        <taxon>Fungi</taxon>
        <taxon>Fungi incertae sedis</taxon>
        <taxon>Mucoromycota</taxon>
        <taxon>Mortierellomycotina</taxon>
        <taxon>Mortierellomycetes</taxon>
        <taxon>Mortierellales</taxon>
        <taxon>Mortierellaceae</taxon>
        <taxon>Modicella</taxon>
    </lineage>
</organism>
<reference evidence="7" key="1">
    <citation type="journal article" date="2020" name="Fungal Divers.">
        <title>Resolving the Mortierellaceae phylogeny through synthesis of multi-gene phylogenetics and phylogenomics.</title>
        <authorList>
            <person name="Vandepol N."/>
            <person name="Liber J."/>
            <person name="Desiro A."/>
            <person name="Na H."/>
            <person name="Kennedy M."/>
            <person name="Barry K."/>
            <person name="Grigoriev I.V."/>
            <person name="Miller A.N."/>
            <person name="O'Donnell K."/>
            <person name="Stajich J.E."/>
            <person name="Bonito G."/>
        </authorList>
    </citation>
    <scope>NUCLEOTIDE SEQUENCE</scope>
    <source>
        <strain evidence="7">MES-2147</strain>
    </source>
</reference>
<dbReference type="GO" id="GO:0034486">
    <property type="term" value="P:vacuolar transmembrane transport"/>
    <property type="evidence" value="ECO:0007669"/>
    <property type="project" value="TreeGrafter"/>
</dbReference>
<feature type="transmembrane region" description="Helical" evidence="5">
    <location>
        <begin position="113"/>
        <end position="134"/>
    </location>
</feature>
<evidence type="ECO:0000313" key="8">
    <source>
        <dbReference type="Proteomes" id="UP000749646"/>
    </source>
</evidence>
<keyword evidence="4 5" id="KW-0472">Membrane</keyword>
<dbReference type="AlphaFoldDB" id="A0A9P6SNH8"/>
<feature type="transmembrane region" description="Helical" evidence="5">
    <location>
        <begin position="20"/>
        <end position="41"/>
    </location>
</feature>
<dbReference type="InterPro" id="IPR004842">
    <property type="entry name" value="SLC12A_fam"/>
</dbReference>
<dbReference type="GO" id="GO:0055064">
    <property type="term" value="P:chloride ion homeostasis"/>
    <property type="evidence" value="ECO:0007669"/>
    <property type="project" value="TreeGrafter"/>
</dbReference>
<evidence type="ECO:0000256" key="4">
    <source>
        <dbReference type="ARBA" id="ARBA00023136"/>
    </source>
</evidence>
<keyword evidence="8" id="KW-1185">Reference proteome</keyword>
<feature type="non-terminal residue" evidence="7">
    <location>
        <position position="1"/>
    </location>
</feature>
<dbReference type="GO" id="GO:0006884">
    <property type="term" value="P:cell volume homeostasis"/>
    <property type="evidence" value="ECO:0007669"/>
    <property type="project" value="TreeGrafter"/>
</dbReference>
<evidence type="ECO:0000256" key="5">
    <source>
        <dbReference type="SAM" id="Phobius"/>
    </source>
</evidence>
<dbReference type="Pfam" id="PF00324">
    <property type="entry name" value="AA_permease"/>
    <property type="match status" value="1"/>
</dbReference>
<dbReference type="PANTHER" id="PTHR11827:SF72">
    <property type="entry name" value="GH08340P"/>
    <property type="match status" value="1"/>
</dbReference>
<protein>
    <recommendedName>
        <fullName evidence="6">Amino acid permease/ SLC12A domain-containing protein</fullName>
    </recommendedName>
</protein>
<name>A0A9P6SNH8_9FUNG</name>
<comment type="caution">
    <text evidence="7">The sequence shown here is derived from an EMBL/GenBank/DDBJ whole genome shotgun (WGS) entry which is preliminary data.</text>
</comment>
<evidence type="ECO:0000256" key="1">
    <source>
        <dbReference type="ARBA" id="ARBA00004141"/>
    </source>
</evidence>
<feature type="transmembrane region" description="Helical" evidence="5">
    <location>
        <begin position="146"/>
        <end position="167"/>
    </location>
</feature>
<evidence type="ECO:0000259" key="6">
    <source>
        <dbReference type="Pfam" id="PF00324"/>
    </source>
</evidence>